<evidence type="ECO:0000259" key="6">
    <source>
        <dbReference type="SMART" id="SM00849"/>
    </source>
</evidence>
<dbReference type="PANTHER" id="PTHR46233:SF3">
    <property type="entry name" value="HYDROXYACYLGLUTATHIONE HYDROLASE GLOC"/>
    <property type="match status" value="1"/>
</dbReference>
<comment type="caution">
    <text evidence="7">The sequence shown here is derived from an EMBL/GenBank/DDBJ whole genome shotgun (WGS) entry which is preliminary data.</text>
</comment>
<name>A0A6M1KNK7_9STRE</name>
<dbReference type="SUPFAM" id="SSF56281">
    <property type="entry name" value="Metallo-hydrolase/oxidoreductase"/>
    <property type="match status" value="1"/>
</dbReference>
<dbReference type="GO" id="GO:0046872">
    <property type="term" value="F:metal ion binding"/>
    <property type="evidence" value="ECO:0007669"/>
    <property type="project" value="UniProtKB-KW"/>
</dbReference>
<evidence type="ECO:0000256" key="4">
    <source>
        <dbReference type="ARBA" id="ARBA00022833"/>
    </source>
</evidence>
<dbReference type="PANTHER" id="PTHR46233">
    <property type="entry name" value="HYDROXYACYLGLUTATHIONE HYDROLASE GLOC"/>
    <property type="match status" value="1"/>
</dbReference>
<dbReference type="RefSeq" id="WP_164335969.1">
    <property type="nucleotide sequence ID" value="NZ_JAAKFZ010000010.1"/>
</dbReference>
<organism evidence="7 8">
    <name type="scientific">Streptococcus equi subsp. ruminatorum</name>
    <dbReference type="NCBI Taxonomy" id="254358"/>
    <lineage>
        <taxon>Bacteria</taxon>
        <taxon>Bacillati</taxon>
        <taxon>Bacillota</taxon>
        <taxon>Bacilli</taxon>
        <taxon>Lactobacillales</taxon>
        <taxon>Streptococcaceae</taxon>
        <taxon>Streptococcus</taxon>
    </lineage>
</organism>
<accession>A0A6M1KNK7</accession>
<dbReference type="InterPro" id="IPR036866">
    <property type="entry name" value="RibonucZ/Hydroxyglut_hydro"/>
</dbReference>
<gene>
    <name evidence="7" type="ORF">G5B50_04955</name>
</gene>
<dbReference type="CDD" id="cd06262">
    <property type="entry name" value="metallo-hydrolase-like_MBL-fold"/>
    <property type="match status" value="1"/>
</dbReference>
<evidence type="ECO:0000256" key="2">
    <source>
        <dbReference type="ARBA" id="ARBA00022723"/>
    </source>
</evidence>
<dbReference type="Pfam" id="PF00753">
    <property type="entry name" value="Lactamase_B"/>
    <property type="match status" value="1"/>
</dbReference>
<dbReference type="InterPro" id="IPR051453">
    <property type="entry name" value="MBL_Glyoxalase_II"/>
</dbReference>
<dbReference type="AlphaFoldDB" id="A0A6M1KNK7"/>
<feature type="domain" description="Metallo-beta-lactamase" evidence="6">
    <location>
        <begin position="12"/>
        <end position="194"/>
    </location>
</feature>
<dbReference type="Gene3D" id="3.60.15.10">
    <property type="entry name" value="Ribonuclease Z/Hydroxyacylglutathione hydrolase-like"/>
    <property type="match status" value="1"/>
</dbReference>
<dbReference type="SMART" id="SM00849">
    <property type="entry name" value="Lactamase_B"/>
    <property type="match status" value="1"/>
</dbReference>
<feature type="compositionally biased region" description="Polar residues" evidence="5">
    <location>
        <begin position="196"/>
        <end position="221"/>
    </location>
</feature>
<feature type="region of interest" description="Disordered" evidence="5">
    <location>
        <begin position="195"/>
        <end position="221"/>
    </location>
</feature>
<comment type="cofactor">
    <cofactor evidence="1">
        <name>Zn(2+)</name>
        <dbReference type="ChEBI" id="CHEBI:29105"/>
    </cofactor>
</comment>
<evidence type="ECO:0000313" key="8">
    <source>
        <dbReference type="Proteomes" id="UP000479499"/>
    </source>
</evidence>
<keyword evidence="4" id="KW-0862">Zinc</keyword>
<sequence>MTIMTLMNPVAGENTYLLVNDEAILVIDPGSKGQAIISQIHAINKPVAAILLTHTHYDHIMSLELVRENCQHPPVYVAKEEASWLYRPEMNLSGLIRHANLPDIICKPAEKLFQYQTPYQLAGFHFSVVPTPGHSAGGVSFIFEQEEAVFTGDALFRESIGRTDLPTGNLEQLLASIRDRLLTLPNHYQVYPGHGSATTISHEKNSNPFLRQRQAQATKIN</sequence>
<evidence type="ECO:0000256" key="3">
    <source>
        <dbReference type="ARBA" id="ARBA00022801"/>
    </source>
</evidence>
<proteinExistence type="predicted"/>
<dbReference type="InterPro" id="IPR001279">
    <property type="entry name" value="Metallo-B-lactamas"/>
</dbReference>
<evidence type="ECO:0000256" key="5">
    <source>
        <dbReference type="SAM" id="MobiDB-lite"/>
    </source>
</evidence>
<keyword evidence="2" id="KW-0479">Metal-binding</keyword>
<dbReference type="EMBL" id="JAAKFZ010000010">
    <property type="protein sequence ID" value="NGL84120.1"/>
    <property type="molecule type" value="Genomic_DNA"/>
</dbReference>
<evidence type="ECO:0000313" key="7">
    <source>
        <dbReference type="EMBL" id="NGL84120.1"/>
    </source>
</evidence>
<dbReference type="Proteomes" id="UP000479499">
    <property type="component" value="Unassembled WGS sequence"/>
</dbReference>
<reference evidence="7 8" key="1">
    <citation type="submission" date="2020-02" db="EMBL/GenBank/DDBJ databases">
        <title>M-like protein SrM is not crucial to the virulence of a novel isolate of Streptococcus equi subsp. ruminatorum from Macaca mulatta.</title>
        <authorList>
            <person name="Guo G."/>
            <person name="Cheng L."/>
            <person name="Zhang W."/>
        </authorList>
    </citation>
    <scope>NUCLEOTIDE SEQUENCE [LARGE SCALE GENOMIC DNA]</scope>
    <source>
        <strain evidence="7 8">FJ1804</strain>
    </source>
</reference>
<dbReference type="GO" id="GO:0016787">
    <property type="term" value="F:hydrolase activity"/>
    <property type="evidence" value="ECO:0007669"/>
    <property type="project" value="UniProtKB-KW"/>
</dbReference>
<evidence type="ECO:0000256" key="1">
    <source>
        <dbReference type="ARBA" id="ARBA00001947"/>
    </source>
</evidence>
<protein>
    <submittedName>
        <fullName evidence="7">MBL fold metallo-hydrolase</fullName>
    </submittedName>
</protein>
<keyword evidence="3 7" id="KW-0378">Hydrolase</keyword>